<evidence type="ECO:0000256" key="10">
    <source>
        <dbReference type="SAM" id="Phobius"/>
    </source>
</evidence>
<sequence length="628" mass="73938">MMVDKEEEPISSSTTKKEYTTTSSTTSTTKTFEKEIDHHQSNNLSNYYRQSIDYIKSIDHVKLLIWIAYAFALKCTIQYAFIYPYFDYKEYLLVNDYTQWILQRSFAVISFISFYSLKVQVITLLGRNGILPIYSFIKEQSEIKKKGFWSKPSLFYFFSPDSLQDWHLNSLCSIGMILSIFYFMDILPTLNILLLYIIFLSFKNVGREFFQLQFDNLLCEVYVLSLLTPPFRIIPFFPIYTPRFYQITMWALYFWLTVRLFTASGLCKLTSHDPNWRNGTALSYHYWSQPMPMWTSYLFNSLPNFINKLSCYLHFIIEIGSPLLLFESYNHYVAYFNVGALVLLQIMILVSGNYGIFNLLAIQISLSLLQDDCVPNSIKEYLNDKIYINSTAKSSGLIWELAWDSIALGILLFYLSLSYIPLSQLSRNRMNYNNLLIKIYSVVSKFGLMNYYGLFGTMTTTRKEIIFEGSIDGKEWRQYEFKWKPGDLDRKPRFIIGHLPRLEWRLWFCQFQVAPSFRGEQWLDSLLEKMLLNEEDTVSVFLRNPFQSEPPKFMRCLLVPYKFSKNTPIDQFFNRVKSYLLPQLYVQIVNLGTEMLPNEKISPSMSSVLSKELEIGYKYLEGFILFSL</sequence>
<gene>
    <name evidence="13" type="ORF">DFA_05455</name>
</gene>
<dbReference type="InterPro" id="IPR057433">
    <property type="entry name" value="LMF1/2_C"/>
</dbReference>
<keyword evidence="6 10" id="KW-0472">Membrane</keyword>
<dbReference type="GeneID" id="14875356"/>
<dbReference type="OMA" id="MEVHYET"/>
<dbReference type="AlphaFoldDB" id="F4PLA1"/>
<keyword evidence="4" id="KW-0256">Endoplasmic reticulum</keyword>
<feature type="transmembrane region" description="Helical" evidence="10">
    <location>
        <begin position="180"/>
        <end position="202"/>
    </location>
</feature>
<evidence type="ECO:0000256" key="9">
    <source>
        <dbReference type="SAM" id="MobiDB-lite"/>
    </source>
</evidence>
<keyword evidence="7" id="KW-0325">Glycoprotein</keyword>
<evidence type="ECO:0000256" key="2">
    <source>
        <dbReference type="ARBA" id="ARBA00005512"/>
    </source>
</evidence>
<reference evidence="14" key="1">
    <citation type="journal article" date="2011" name="Genome Res.">
        <title>Phylogeny-wide analysis of social amoeba genomes highlights ancient origins for complex intercellular communication.</title>
        <authorList>
            <person name="Heidel A.J."/>
            <person name="Lawal H.M."/>
            <person name="Felder M."/>
            <person name="Schilde C."/>
            <person name="Helps N.R."/>
            <person name="Tunggal B."/>
            <person name="Rivero F."/>
            <person name="John U."/>
            <person name="Schleicher M."/>
            <person name="Eichinger L."/>
            <person name="Platzer M."/>
            <person name="Noegel A.A."/>
            <person name="Schaap P."/>
            <person name="Gloeckner G."/>
        </authorList>
    </citation>
    <scope>NUCLEOTIDE SEQUENCE [LARGE SCALE GENOMIC DNA]</scope>
    <source>
        <strain evidence="14">SH3</strain>
    </source>
</reference>
<feature type="transmembrane region" description="Helical" evidence="10">
    <location>
        <begin position="333"/>
        <end position="357"/>
    </location>
</feature>
<evidence type="ECO:0000256" key="1">
    <source>
        <dbReference type="ARBA" id="ARBA00004477"/>
    </source>
</evidence>
<evidence type="ECO:0000256" key="7">
    <source>
        <dbReference type="ARBA" id="ARBA00023180"/>
    </source>
</evidence>
<proteinExistence type="inferred from homology"/>
<keyword evidence="14" id="KW-1185">Reference proteome</keyword>
<dbReference type="GO" id="GO:0005789">
    <property type="term" value="C:endoplasmic reticulum membrane"/>
    <property type="evidence" value="ECO:0007669"/>
    <property type="project" value="UniProtKB-SubCell"/>
</dbReference>
<evidence type="ECO:0000313" key="14">
    <source>
        <dbReference type="Proteomes" id="UP000007797"/>
    </source>
</evidence>
<comment type="similarity">
    <text evidence="2">Belongs to the lipase maturation factor family.</text>
</comment>
<accession>F4PLA1</accession>
<evidence type="ECO:0000256" key="5">
    <source>
        <dbReference type="ARBA" id="ARBA00022989"/>
    </source>
</evidence>
<feature type="domain" description="Lipase maturation factor 1/2 C-terminal" evidence="12">
    <location>
        <begin position="448"/>
        <end position="566"/>
    </location>
</feature>
<dbReference type="GO" id="GO:0051604">
    <property type="term" value="P:protein maturation"/>
    <property type="evidence" value="ECO:0007669"/>
    <property type="project" value="InterPro"/>
</dbReference>
<protein>
    <recommendedName>
        <fullName evidence="8">Lipase maturation factor 2</fullName>
    </recommendedName>
</protein>
<name>F4PLA1_CACFS</name>
<evidence type="ECO:0000256" key="8">
    <source>
        <dbReference type="ARBA" id="ARBA00040643"/>
    </source>
</evidence>
<keyword evidence="3 10" id="KW-0812">Transmembrane</keyword>
<evidence type="ECO:0000256" key="3">
    <source>
        <dbReference type="ARBA" id="ARBA00022692"/>
    </source>
</evidence>
<evidence type="ECO:0000259" key="11">
    <source>
        <dbReference type="Pfam" id="PF06762"/>
    </source>
</evidence>
<dbReference type="OrthoDB" id="434126at2759"/>
<evidence type="ECO:0000256" key="4">
    <source>
        <dbReference type="ARBA" id="ARBA00022824"/>
    </source>
</evidence>
<feature type="region of interest" description="Disordered" evidence="9">
    <location>
        <begin position="1"/>
        <end position="24"/>
    </location>
</feature>
<dbReference type="Pfam" id="PF06762">
    <property type="entry name" value="LMF1"/>
    <property type="match status" value="1"/>
</dbReference>
<keyword evidence="5 10" id="KW-1133">Transmembrane helix</keyword>
<feature type="transmembrane region" description="Helical" evidence="10">
    <location>
        <begin position="401"/>
        <end position="422"/>
    </location>
</feature>
<evidence type="ECO:0000259" key="12">
    <source>
        <dbReference type="Pfam" id="PF25179"/>
    </source>
</evidence>
<dbReference type="Proteomes" id="UP000007797">
    <property type="component" value="Unassembled WGS sequence"/>
</dbReference>
<evidence type="ECO:0000313" key="13">
    <source>
        <dbReference type="EMBL" id="EGG23323.1"/>
    </source>
</evidence>
<dbReference type="RefSeq" id="XP_004361174.1">
    <property type="nucleotide sequence ID" value="XM_004361117.1"/>
</dbReference>
<dbReference type="KEGG" id="dfa:DFA_05455"/>
<dbReference type="STRING" id="1054147.F4PLA1"/>
<feature type="domain" description="Lipase maturation factor 1/2 N-terminal" evidence="11">
    <location>
        <begin position="211"/>
        <end position="373"/>
    </location>
</feature>
<dbReference type="EMBL" id="GL883008">
    <property type="protein sequence ID" value="EGG23323.1"/>
    <property type="molecule type" value="Genomic_DNA"/>
</dbReference>
<dbReference type="PANTHER" id="PTHR14463">
    <property type="entry name" value="LIPASE MATURATION FACTOR"/>
    <property type="match status" value="1"/>
</dbReference>
<dbReference type="PANTHER" id="PTHR14463:SF5">
    <property type="entry name" value="LIPASE MATURATION FACTOR 2"/>
    <property type="match status" value="1"/>
</dbReference>
<dbReference type="InterPro" id="IPR009613">
    <property type="entry name" value="LMF"/>
</dbReference>
<feature type="transmembrane region" description="Helical" evidence="10">
    <location>
        <begin position="247"/>
        <end position="266"/>
    </location>
</feature>
<feature type="transmembrane region" description="Helical" evidence="10">
    <location>
        <begin position="63"/>
        <end position="86"/>
    </location>
</feature>
<comment type="subcellular location">
    <subcellularLocation>
        <location evidence="1">Endoplasmic reticulum membrane</location>
        <topology evidence="1">Multi-pass membrane protein</topology>
    </subcellularLocation>
</comment>
<feature type="transmembrane region" description="Helical" evidence="10">
    <location>
        <begin position="106"/>
        <end position="126"/>
    </location>
</feature>
<dbReference type="Pfam" id="PF25179">
    <property type="entry name" value="LMF1_C"/>
    <property type="match status" value="1"/>
</dbReference>
<dbReference type="InterPro" id="IPR057434">
    <property type="entry name" value="LMF1/2_N"/>
</dbReference>
<evidence type="ECO:0000256" key="6">
    <source>
        <dbReference type="ARBA" id="ARBA00023136"/>
    </source>
</evidence>
<organism evidence="13 14">
    <name type="scientific">Cavenderia fasciculata</name>
    <name type="common">Slime mold</name>
    <name type="synonym">Dictyostelium fasciculatum</name>
    <dbReference type="NCBI Taxonomy" id="261658"/>
    <lineage>
        <taxon>Eukaryota</taxon>
        <taxon>Amoebozoa</taxon>
        <taxon>Evosea</taxon>
        <taxon>Eumycetozoa</taxon>
        <taxon>Dictyostelia</taxon>
        <taxon>Acytosteliales</taxon>
        <taxon>Cavenderiaceae</taxon>
        <taxon>Cavenderia</taxon>
    </lineage>
</organism>